<sequence>MLQHHVISLNFSFFLLVGANPRSLHSCSSGCSVFGTAPNACLVTSRPESAW</sequence>
<reference evidence="2" key="1">
    <citation type="submission" date="2014-09" db="EMBL/GenBank/DDBJ databases">
        <authorList>
            <person name="Magalhaes I.L.F."/>
            <person name="Oliveira U."/>
            <person name="Santos F.R."/>
            <person name="Vidigal T.H.D.A."/>
            <person name="Brescovit A.D."/>
            <person name="Santos A.J."/>
        </authorList>
    </citation>
    <scope>NUCLEOTIDE SEQUENCE</scope>
    <source>
        <tissue evidence="2">Shoot tissue taken approximately 20 cm above the soil surface</tissue>
    </source>
</reference>
<feature type="chain" id="PRO_5002061943" evidence="1">
    <location>
        <begin position="20"/>
        <end position="51"/>
    </location>
</feature>
<feature type="signal peptide" evidence="1">
    <location>
        <begin position="1"/>
        <end position="19"/>
    </location>
</feature>
<accession>A0A0A9ENI7</accession>
<dbReference type="EMBL" id="GBRH01198455">
    <property type="protein sequence ID" value="JAD99440.1"/>
    <property type="molecule type" value="Transcribed_RNA"/>
</dbReference>
<dbReference type="AlphaFoldDB" id="A0A0A9ENI7"/>
<name>A0A0A9ENI7_ARUDO</name>
<keyword evidence="1" id="KW-0732">Signal</keyword>
<protein>
    <submittedName>
        <fullName evidence="2">Uncharacterized protein</fullName>
    </submittedName>
</protein>
<evidence type="ECO:0000256" key="1">
    <source>
        <dbReference type="SAM" id="SignalP"/>
    </source>
</evidence>
<evidence type="ECO:0000313" key="2">
    <source>
        <dbReference type="EMBL" id="JAD99440.1"/>
    </source>
</evidence>
<proteinExistence type="predicted"/>
<reference evidence="2" key="2">
    <citation type="journal article" date="2015" name="Data Brief">
        <title>Shoot transcriptome of the giant reed, Arundo donax.</title>
        <authorList>
            <person name="Barrero R.A."/>
            <person name="Guerrero F.D."/>
            <person name="Moolhuijzen P."/>
            <person name="Goolsby J.A."/>
            <person name="Tidwell J."/>
            <person name="Bellgard S.E."/>
            <person name="Bellgard M.I."/>
        </authorList>
    </citation>
    <scope>NUCLEOTIDE SEQUENCE</scope>
    <source>
        <tissue evidence="2">Shoot tissue taken approximately 20 cm above the soil surface</tissue>
    </source>
</reference>
<organism evidence="2">
    <name type="scientific">Arundo donax</name>
    <name type="common">Giant reed</name>
    <name type="synonym">Donax arundinaceus</name>
    <dbReference type="NCBI Taxonomy" id="35708"/>
    <lineage>
        <taxon>Eukaryota</taxon>
        <taxon>Viridiplantae</taxon>
        <taxon>Streptophyta</taxon>
        <taxon>Embryophyta</taxon>
        <taxon>Tracheophyta</taxon>
        <taxon>Spermatophyta</taxon>
        <taxon>Magnoliopsida</taxon>
        <taxon>Liliopsida</taxon>
        <taxon>Poales</taxon>
        <taxon>Poaceae</taxon>
        <taxon>PACMAD clade</taxon>
        <taxon>Arundinoideae</taxon>
        <taxon>Arundineae</taxon>
        <taxon>Arundo</taxon>
    </lineage>
</organism>